<dbReference type="GO" id="GO:0005525">
    <property type="term" value="F:GTP binding"/>
    <property type="evidence" value="ECO:0007669"/>
    <property type="project" value="UniProtKB-KW"/>
</dbReference>
<reference evidence="5" key="1">
    <citation type="submission" date="2021-06" db="EMBL/GenBank/DDBJ databases">
        <authorList>
            <person name="Kallberg Y."/>
            <person name="Tangrot J."/>
            <person name="Rosling A."/>
        </authorList>
    </citation>
    <scope>NUCLEOTIDE SEQUENCE</scope>
    <source>
        <strain evidence="5">MT106</strain>
    </source>
</reference>
<dbReference type="Gene3D" id="3.40.50.300">
    <property type="entry name" value="P-loop containing nucleotide triphosphate hydrolases"/>
    <property type="match status" value="1"/>
</dbReference>
<evidence type="ECO:0000256" key="3">
    <source>
        <dbReference type="SAM" id="MobiDB-lite"/>
    </source>
</evidence>
<feature type="domain" description="AIG1-type G" evidence="4">
    <location>
        <begin position="5"/>
        <end position="172"/>
    </location>
</feature>
<feature type="non-terminal residue" evidence="5">
    <location>
        <position position="563"/>
    </location>
</feature>
<accession>A0A9N9BT01</accession>
<dbReference type="EMBL" id="CAJVPL010001513">
    <property type="protein sequence ID" value="CAG8574856.1"/>
    <property type="molecule type" value="Genomic_DNA"/>
</dbReference>
<keyword evidence="1" id="KW-0547">Nucleotide-binding</keyword>
<dbReference type="Proteomes" id="UP000789831">
    <property type="component" value="Unassembled WGS sequence"/>
</dbReference>
<evidence type="ECO:0000313" key="5">
    <source>
        <dbReference type="EMBL" id="CAG8574856.1"/>
    </source>
</evidence>
<keyword evidence="2" id="KW-0342">GTP-binding</keyword>
<evidence type="ECO:0000256" key="2">
    <source>
        <dbReference type="ARBA" id="ARBA00023134"/>
    </source>
</evidence>
<gene>
    <name evidence="5" type="ORF">AGERDE_LOCUS7825</name>
</gene>
<feature type="region of interest" description="Disordered" evidence="3">
    <location>
        <begin position="379"/>
        <end position="398"/>
    </location>
</feature>
<evidence type="ECO:0000256" key="1">
    <source>
        <dbReference type="ARBA" id="ARBA00022741"/>
    </source>
</evidence>
<dbReference type="InterPro" id="IPR045058">
    <property type="entry name" value="GIMA/IAN/Toc"/>
</dbReference>
<dbReference type="OrthoDB" id="8954335at2759"/>
<protein>
    <submittedName>
        <fullName evidence="5">5340_t:CDS:1</fullName>
    </submittedName>
</protein>
<name>A0A9N9BT01_9GLOM</name>
<keyword evidence="6" id="KW-1185">Reference proteome</keyword>
<dbReference type="PANTHER" id="PTHR10903:SF184">
    <property type="entry name" value="GTP-BINDING PROTEIN A"/>
    <property type="match status" value="1"/>
</dbReference>
<evidence type="ECO:0000259" key="4">
    <source>
        <dbReference type="Pfam" id="PF04548"/>
    </source>
</evidence>
<sequence length="563" mass="63800">MTEIRNIILIGRTGSGKSSLANVMVNKNDNFEEVFEEKGKSISVTKEIKEEIFEVFINRDGSKKITYRAIDTIGIGDTTLTPQGVLMSLATIAGRVKKEGLNQILFATRGRFSKEEIEAYDLLSSVIFDKDVLKYTTIVRTGFPEFEEDKICNEDKKALKEENADLAHIIRSVEIIYLDNPPINIAGSGKRIKDQITLNKEAREESRKRLLIYLATCEGNYRPSNIDELDERVRDYMTNEEKLQKKMEELEKKRVEETEKYQTTSKMRDEHKKDMDDLKRTNKEEIKDLKDTHRQVTQQIIETSEKQIKLIQEQNKLDREANEKLLKEYQGKNSSSEDKITSALERLNSNDKSNDNDGKLAVRIKELENIDNNAQRTHEARMQELKNQQNQQQISPQVASKKEEGTGFIETVAAGATTGAIGGSGVPGLGTAAGAVVGGIAGAFGWGDAFLAINSVDVISTPEQKKQAEEIMILCKEQVRGDGYCDPNNPASESELEARMDKIKGWNENKEYRNKLYSCMELEDSNYVRQTYDFLTKVKEILGDENFDNKNDLGNFGFAYEDL</sequence>
<dbReference type="PANTHER" id="PTHR10903">
    <property type="entry name" value="GTPASE, IMAP FAMILY MEMBER-RELATED"/>
    <property type="match status" value="1"/>
</dbReference>
<feature type="region of interest" description="Disordered" evidence="3">
    <location>
        <begin position="255"/>
        <end position="275"/>
    </location>
</feature>
<dbReference type="Pfam" id="PF04548">
    <property type="entry name" value="AIG1"/>
    <property type="match status" value="1"/>
</dbReference>
<evidence type="ECO:0000313" key="6">
    <source>
        <dbReference type="Proteomes" id="UP000789831"/>
    </source>
</evidence>
<dbReference type="SUPFAM" id="SSF52540">
    <property type="entry name" value="P-loop containing nucleoside triphosphate hydrolases"/>
    <property type="match status" value="1"/>
</dbReference>
<dbReference type="InterPro" id="IPR006703">
    <property type="entry name" value="G_AIG1"/>
</dbReference>
<proteinExistence type="predicted"/>
<comment type="caution">
    <text evidence="5">The sequence shown here is derived from an EMBL/GenBank/DDBJ whole genome shotgun (WGS) entry which is preliminary data.</text>
</comment>
<dbReference type="AlphaFoldDB" id="A0A9N9BT01"/>
<organism evidence="5 6">
    <name type="scientific">Ambispora gerdemannii</name>
    <dbReference type="NCBI Taxonomy" id="144530"/>
    <lineage>
        <taxon>Eukaryota</taxon>
        <taxon>Fungi</taxon>
        <taxon>Fungi incertae sedis</taxon>
        <taxon>Mucoromycota</taxon>
        <taxon>Glomeromycotina</taxon>
        <taxon>Glomeromycetes</taxon>
        <taxon>Archaeosporales</taxon>
        <taxon>Ambisporaceae</taxon>
        <taxon>Ambispora</taxon>
    </lineage>
</organism>
<dbReference type="InterPro" id="IPR027417">
    <property type="entry name" value="P-loop_NTPase"/>
</dbReference>